<accession>A0A6A3D1Q4</accession>
<dbReference type="InterPro" id="IPR044730">
    <property type="entry name" value="RNase_H-like_dom_plant"/>
</dbReference>
<evidence type="ECO:0000313" key="2">
    <source>
        <dbReference type="EMBL" id="KAE8733199.1"/>
    </source>
</evidence>
<protein>
    <recommendedName>
        <fullName evidence="1">RNase H type-1 domain-containing protein</fullName>
    </recommendedName>
</protein>
<dbReference type="InterPro" id="IPR002156">
    <property type="entry name" value="RNaseH_domain"/>
</dbReference>
<comment type="caution">
    <text evidence="2">The sequence shown here is derived from an EMBL/GenBank/DDBJ whole genome shotgun (WGS) entry which is preliminary data.</text>
</comment>
<dbReference type="AlphaFoldDB" id="A0A6A3D1Q4"/>
<evidence type="ECO:0000259" key="1">
    <source>
        <dbReference type="Pfam" id="PF13456"/>
    </source>
</evidence>
<dbReference type="PANTHER" id="PTHR47074">
    <property type="entry name" value="BNAC02G40300D PROTEIN"/>
    <property type="match status" value="1"/>
</dbReference>
<evidence type="ECO:0000313" key="3">
    <source>
        <dbReference type="Proteomes" id="UP000436088"/>
    </source>
</evidence>
<dbReference type="SUPFAM" id="SSF53098">
    <property type="entry name" value="Ribonuclease H-like"/>
    <property type="match status" value="1"/>
</dbReference>
<organism evidence="2 3">
    <name type="scientific">Hibiscus syriacus</name>
    <name type="common">Rose of Sharon</name>
    <dbReference type="NCBI Taxonomy" id="106335"/>
    <lineage>
        <taxon>Eukaryota</taxon>
        <taxon>Viridiplantae</taxon>
        <taxon>Streptophyta</taxon>
        <taxon>Embryophyta</taxon>
        <taxon>Tracheophyta</taxon>
        <taxon>Spermatophyta</taxon>
        <taxon>Magnoliopsida</taxon>
        <taxon>eudicotyledons</taxon>
        <taxon>Gunneridae</taxon>
        <taxon>Pentapetalae</taxon>
        <taxon>rosids</taxon>
        <taxon>malvids</taxon>
        <taxon>Malvales</taxon>
        <taxon>Malvaceae</taxon>
        <taxon>Malvoideae</taxon>
        <taxon>Hibiscus</taxon>
    </lineage>
</organism>
<dbReference type="EMBL" id="VEPZ02000123">
    <property type="protein sequence ID" value="KAE8733199.1"/>
    <property type="molecule type" value="Genomic_DNA"/>
</dbReference>
<dbReference type="GO" id="GO:0004523">
    <property type="term" value="F:RNA-DNA hybrid ribonuclease activity"/>
    <property type="evidence" value="ECO:0007669"/>
    <property type="project" value="InterPro"/>
</dbReference>
<dbReference type="Proteomes" id="UP000436088">
    <property type="component" value="Unassembled WGS sequence"/>
</dbReference>
<dbReference type="InterPro" id="IPR052929">
    <property type="entry name" value="RNase_H-like_EbsB-rel"/>
</dbReference>
<name>A0A6A3D1Q4_HIBSY</name>
<dbReference type="InterPro" id="IPR036397">
    <property type="entry name" value="RNaseH_sf"/>
</dbReference>
<dbReference type="GO" id="GO:0003676">
    <property type="term" value="F:nucleic acid binding"/>
    <property type="evidence" value="ECO:0007669"/>
    <property type="project" value="InterPro"/>
</dbReference>
<sequence length="200" mass="22658">MKELTKDNIMRVVSSFLQEWDASSTRRTTSPTRPNGWQPPPHGLIKIKLDASFYHVNRQSFSGIIFKNNGLIMVVTYLNPSVPSPEMAEAIACSLALRLAEDLSFRRLLVEGDALTVILKINSISEDRSDICPIISNIKERNRSFELITFMHVPRKMNNPTHVLAEVGKTFTNPMVWIEETPPAMKEAAVRDKLWVDPPN</sequence>
<dbReference type="InterPro" id="IPR012337">
    <property type="entry name" value="RNaseH-like_sf"/>
</dbReference>
<dbReference type="PANTHER" id="PTHR47074:SF61">
    <property type="entry name" value="RNASE H TYPE-1 DOMAIN-CONTAINING PROTEIN"/>
    <property type="match status" value="1"/>
</dbReference>
<dbReference type="Pfam" id="PF13456">
    <property type="entry name" value="RVT_3"/>
    <property type="match status" value="1"/>
</dbReference>
<gene>
    <name evidence="2" type="ORF">F3Y22_tig00001478pilonHSYRG00382</name>
</gene>
<dbReference type="CDD" id="cd06222">
    <property type="entry name" value="RNase_H_like"/>
    <property type="match status" value="1"/>
</dbReference>
<reference evidence="2" key="1">
    <citation type="submission" date="2019-09" db="EMBL/GenBank/DDBJ databases">
        <title>Draft genome information of white flower Hibiscus syriacus.</title>
        <authorList>
            <person name="Kim Y.-M."/>
        </authorList>
    </citation>
    <scope>NUCLEOTIDE SEQUENCE [LARGE SCALE GENOMIC DNA]</scope>
    <source>
        <strain evidence="2">YM2019G1</strain>
    </source>
</reference>
<keyword evidence="3" id="KW-1185">Reference proteome</keyword>
<feature type="domain" description="RNase H type-1" evidence="1">
    <location>
        <begin position="50"/>
        <end position="166"/>
    </location>
</feature>
<dbReference type="Gene3D" id="3.30.420.10">
    <property type="entry name" value="Ribonuclease H-like superfamily/Ribonuclease H"/>
    <property type="match status" value="1"/>
</dbReference>
<proteinExistence type="predicted"/>